<dbReference type="RefSeq" id="XP_011672093.2">
    <property type="nucleotide sequence ID" value="XM_011673791.2"/>
</dbReference>
<organism evidence="1 2">
    <name type="scientific">Strongylocentrotus purpuratus</name>
    <name type="common">Purple sea urchin</name>
    <dbReference type="NCBI Taxonomy" id="7668"/>
    <lineage>
        <taxon>Eukaryota</taxon>
        <taxon>Metazoa</taxon>
        <taxon>Echinodermata</taxon>
        <taxon>Eleutherozoa</taxon>
        <taxon>Echinozoa</taxon>
        <taxon>Echinoidea</taxon>
        <taxon>Euechinoidea</taxon>
        <taxon>Echinacea</taxon>
        <taxon>Camarodonta</taxon>
        <taxon>Echinidea</taxon>
        <taxon>Strongylocentrotidae</taxon>
        <taxon>Strongylocentrotus</taxon>
    </lineage>
</organism>
<reference evidence="1" key="2">
    <citation type="submission" date="2021-01" db="UniProtKB">
        <authorList>
            <consortium name="EnsemblMetazoa"/>
        </authorList>
    </citation>
    <scope>IDENTIFICATION</scope>
</reference>
<dbReference type="EnsemblMetazoa" id="XM_011673791">
    <property type="protein sequence ID" value="XP_011672093"/>
    <property type="gene ID" value="LOC105442042"/>
</dbReference>
<evidence type="ECO:0000313" key="1">
    <source>
        <dbReference type="EnsemblMetazoa" id="XP_011672093"/>
    </source>
</evidence>
<evidence type="ECO:0000313" key="2">
    <source>
        <dbReference type="Proteomes" id="UP000007110"/>
    </source>
</evidence>
<dbReference type="InParanoid" id="A0A7M7LW28"/>
<dbReference type="Proteomes" id="UP000007110">
    <property type="component" value="Unassembled WGS sequence"/>
</dbReference>
<accession>A0A7M7LW28</accession>
<sequence>MGFLTTVDSKHPEANKLYLKFICMLIQNSGKIFVMAKSLNLTIALCLFAVTYVSMVSVSEAAPLMSINDHLLKNCLSYFAEMREEGTTVCDSEIIDQVHDHAEELNFPGYDGDLVEDFLDLANDGGLCYLEGSTINVVKGDCAAMGLVCQAFEPKVVDRCGPLRKQASAITPSPVTEAPMTQPATVNI</sequence>
<keyword evidence="2" id="KW-1185">Reference proteome</keyword>
<dbReference type="AlphaFoldDB" id="A0A7M7LW28"/>
<protein>
    <submittedName>
        <fullName evidence="1">Uncharacterized protein</fullName>
    </submittedName>
</protein>
<proteinExistence type="predicted"/>
<dbReference type="KEGG" id="spu:105442042"/>
<dbReference type="GeneID" id="105442042"/>
<name>A0A7M7LW28_STRPU</name>
<reference evidence="2" key="1">
    <citation type="submission" date="2015-02" db="EMBL/GenBank/DDBJ databases">
        <title>Genome sequencing for Strongylocentrotus purpuratus.</title>
        <authorList>
            <person name="Murali S."/>
            <person name="Liu Y."/>
            <person name="Vee V."/>
            <person name="English A."/>
            <person name="Wang M."/>
            <person name="Skinner E."/>
            <person name="Han Y."/>
            <person name="Muzny D.M."/>
            <person name="Worley K.C."/>
            <person name="Gibbs R.A."/>
        </authorList>
    </citation>
    <scope>NUCLEOTIDE SEQUENCE</scope>
</reference>